<reference evidence="3" key="1">
    <citation type="submission" date="2016-04" db="UniProtKB">
        <authorList>
            <consortium name="WormBaseParasite"/>
        </authorList>
    </citation>
    <scope>IDENTIFICATION</scope>
</reference>
<accession>A0A0N5D9M6</accession>
<dbReference type="OrthoDB" id="44820at2759"/>
<sequence>MMWKQVVYPRTNITSRWFFSSLMPASTLLLQYVSEQPCSRLYWRSVLTSSNYIRFLHKFSSRNATTSTDVKNNSEIELSTKDQLFYVDTLTDAVVPRFLSDRKPLLTLLKICRKDVTFDDSIFNRHIKYCYFQGIDKLMRHISYTQLYFSLLRAASRFESFHYNFVIFQEEDVVEGALDIRLNKDGQIYKINNRPVNFLLFYKDRKCAAVISKLKAASEAETTEAPSPVMLRTMCCHLRNFAAPSSMCLFASRAYSSMHGNGPEMFQLEHVRKRVEITNLVILFIKIDRICFQAPMFFRYQADYTIYRPNVIYKDEIFHLTVPNRDILMIYFGTISTACLFCCPHIELEVLSILPISEDGTVRLRWRVKYISLLRALLNPKLFKYEYRIKRLKWYDGLTIFHVGADGFVHRVVTRRIIDDEQKSTQANRLANLAQKVGVLPKSSVAFSEHH</sequence>
<dbReference type="OMA" id="PRFFREQ"/>
<dbReference type="Pfam" id="PF10184">
    <property type="entry name" value="DUF2358"/>
    <property type="match status" value="1"/>
</dbReference>
<reference evidence="1 2" key="2">
    <citation type="submission" date="2018-11" db="EMBL/GenBank/DDBJ databases">
        <authorList>
            <consortium name="Pathogen Informatics"/>
        </authorList>
    </citation>
    <scope>NUCLEOTIDE SEQUENCE [LARGE SCALE GENOMIC DNA]</scope>
</reference>
<dbReference type="WBParaSite" id="TCLT_0000984101-mRNA-1">
    <property type="protein sequence ID" value="TCLT_0000984101-mRNA-1"/>
    <property type="gene ID" value="TCLT_0000984101"/>
</dbReference>
<evidence type="ECO:0000313" key="1">
    <source>
        <dbReference type="EMBL" id="VDN07495.1"/>
    </source>
</evidence>
<name>A0A0N5D9M6_THECL</name>
<dbReference type="AlphaFoldDB" id="A0A0N5D9M6"/>
<dbReference type="InterPro" id="IPR018790">
    <property type="entry name" value="DUF2358"/>
</dbReference>
<dbReference type="Proteomes" id="UP000276776">
    <property type="component" value="Unassembled WGS sequence"/>
</dbReference>
<gene>
    <name evidence="1" type="ORF">TCLT_LOCUS9830</name>
</gene>
<organism evidence="3">
    <name type="scientific">Thelazia callipaeda</name>
    <name type="common">Oriental eyeworm</name>
    <name type="synonym">Parasitic nematode</name>
    <dbReference type="NCBI Taxonomy" id="103827"/>
    <lineage>
        <taxon>Eukaryota</taxon>
        <taxon>Metazoa</taxon>
        <taxon>Ecdysozoa</taxon>
        <taxon>Nematoda</taxon>
        <taxon>Chromadorea</taxon>
        <taxon>Rhabditida</taxon>
        <taxon>Spirurina</taxon>
        <taxon>Spiruromorpha</taxon>
        <taxon>Thelazioidea</taxon>
        <taxon>Thelaziidae</taxon>
        <taxon>Thelazia</taxon>
    </lineage>
</organism>
<evidence type="ECO:0000313" key="2">
    <source>
        <dbReference type="Proteomes" id="UP000276776"/>
    </source>
</evidence>
<dbReference type="PANTHER" id="PTHR31094">
    <property type="entry name" value="RIKEN CDNA 2310061I04 GENE"/>
    <property type="match status" value="1"/>
</dbReference>
<dbReference type="EMBL" id="UYYF01004891">
    <property type="protein sequence ID" value="VDN07495.1"/>
    <property type="molecule type" value="Genomic_DNA"/>
</dbReference>
<proteinExistence type="predicted"/>
<dbReference type="PANTHER" id="PTHR31094:SF2">
    <property type="entry name" value="RIKEN CDNA 2310061I04 GENE"/>
    <property type="match status" value="1"/>
</dbReference>
<protein>
    <submittedName>
        <fullName evidence="1 3">Uncharacterized protein</fullName>
    </submittedName>
</protein>
<keyword evidence="2" id="KW-1185">Reference proteome</keyword>
<dbReference type="STRING" id="103827.A0A0N5D9M6"/>
<evidence type="ECO:0000313" key="3">
    <source>
        <dbReference type="WBParaSite" id="TCLT_0000984101-mRNA-1"/>
    </source>
</evidence>